<evidence type="ECO:0000256" key="4">
    <source>
        <dbReference type="ARBA" id="ARBA00022989"/>
    </source>
</evidence>
<dbReference type="PANTHER" id="PTHR12191">
    <property type="entry name" value="SOLUTE CARRIER FAMILY 39"/>
    <property type="match status" value="1"/>
</dbReference>
<evidence type="ECO:0000313" key="9">
    <source>
        <dbReference type="Proteomes" id="UP000245320"/>
    </source>
</evidence>
<comment type="subcellular location">
    <subcellularLocation>
        <location evidence="1">Membrane</location>
        <topology evidence="1">Multi-pass membrane protein</topology>
    </subcellularLocation>
</comment>
<evidence type="ECO:0000256" key="3">
    <source>
        <dbReference type="ARBA" id="ARBA00022692"/>
    </source>
</evidence>
<keyword evidence="8" id="KW-0732">Signal</keyword>
<protein>
    <submittedName>
        <fullName evidence="10 11">Zinc transporter ZIP10</fullName>
    </submittedName>
</protein>
<dbReference type="PANTHER" id="PTHR12191:SF14">
    <property type="entry name" value="ZINC TRANSPORTER ZIP10"/>
    <property type="match status" value="1"/>
</dbReference>
<evidence type="ECO:0000256" key="1">
    <source>
        <dbReference type="ARBA" id="ARBA00004141"/>
    </source>
</evidence>
<feature type="compositionally biased region" description="Basic and acidic residues" evidence="6">
    <location>
        <begin position="281"/>
        <end position="315"/>
    </location>
</feature>
<feature type="region of interest" description="Disordered" evidence="6">
    <location>
        <begin position="194"/>
        <end position="316"/>
    </location>
</feature>
<accession>A0A2U4BNL3</accession>
<feature type="transmembrane region" description="Helical" evidence="7">
    <location>
        <begin position="734"/>
        <end position="755"/>
    </location>
</feature>
<keyword evidence="5 7" id="KW-0472">Membrane</keyword>
<feature type="region of interest" description="Disordered" evidence="6">
    <location>
        <begin position="466"/>
        <end position="485"/>
    </location>
</feature>
<organism evidence="9 11">
    <name type="scientific">Tursiops truncatus</name>
    <name type="common">Atlantic bottle-nosed dolphin</name>
    <name type="synonym">Delphinus truncatus</name>
    <dbReference type="NCBI Taxonomy" id="9739"/>
    <lineage>
        <taxon>Eukaryota</taxon>
        <taxon>Metazoa</taxon>
        <taxon>Chordata</taxon>
        <taxon>Craniata</taxon>
        <taxon>Vertebrata</taxon>
        <taxon>Euteleostomi</taxon>
        <taxon>Mammalia</taxon>
        <taxon>Eutheria</taxon>
        <taxon>Laurasiatheria</taxon>
        <taxon>Artiodactyla</taxon>
        <taxon>Whippomorpha</taxon>
        <taxon>Cetacea</taxon>
        <taxon>Odontoceti</taxon>
        <taxon>Delphinidae</taxon>
        <taxon>Tursiops</taxon>
    </lineage>
</organism>
<proteinExistence type="inferred from homology"/>
<comment type="similarity">
    <text evidence="2">Belongs to the ZIP transporter (TC 2.A.5) family.</text>
</comment>
<feature type="transmembrane region" description="Helical" evidence="7">
    <location>
        <begin position="761"/>
        <end position="782"/>
    </location>
</feature>
<dbReference type="GO" id="GO:0005886">
    <property type="term" value="C:plasma membrane"/>
    <property type="evidence" value="ECO:0007669"/>
    <property type="project" value="TreeGrafter"/>
</dbReference>
<sequence>MKVHMHTKFCLICLLTFIFHHCNHCHEEHDHGSEEHHRHHRGMTESESSKFSVLDAENEKKYYIEKLFDRYGENGRLSFFGLEKLLTNLGLGEIKVVEINHEDLGHDHVSHLDILAVQEGKHFHSHNHQHSHSHLNSENQTVTSVSTKRSHKCDPEKETIEVSVKSDDKHMHDRNHRLCHHHCLRHHLDHNTTRHFPNDSIIHSEHGEPSHEPSTETNKTQEQSESKLLKGKKKRKGKKSNENSEVITPGFPPNHDQGEQYEHNRVHKPDRVHNPGHFHVRLPEHNGHDPGHGHQDLDPDNEGELRHTRKREAPHVKKSAIYAAASHKDHNEDDRQHECLNVTQLLKYYGHRANSPISPDLFTYLCPALLYQIDSRLCIEHFDRLLVEDLNKDKNLVPEDKANIGASAWICGIISITVISLLSLLGVILVPIINQGCFKFLLTFLVALAVGTMSGDALLHLLPHSQGGHDHSHQHAHGHGHSHGHESKKFLEEYDAVLKGLVALGGIYLLFIIEHCIRMFKHYKQQRGKQKWFMKQNTEESAIGRKLSDHKLNNTPDADWLQLKPLAGTDDSVVSEDRLNETELTDLEGQQESPPKNYLCIEEEKIMAHSQSDGLHAIHEHDLHAAAHNHHDESKTVLRKHNHQWHHKHSHHSHGPCHSGSDLKETGIANIAWMVIMGDGIHNFSDGLAIGAAFSAGLTGGISTSIAVFCHELPHELGDFAVLLKAGMTVKQAIVYNLLSAMMAYIGMLIGTAVGQYANNITLWIFAITAGMFLYVALVDMLPEMLHGDGDNEEHGFCPVGQFILQNLGLLFGFAIMLVIALYEDKIVFDLQF</sequence>
<dbReference type="AlphaFoldDB" id="A0A2U4BNL3"/>
<evidence type="ECO:0000256" key="5">
    <source>
        <dbReference type="ARBA" id="ARBA00023136"/>
    </source>
</evidence>
<evidence type="ECO:0000256" key="6">
    <source>
        <dbReference type="SAM" id="MobiDB-lite"/>
    </source>
</evidence>
<name>A0A2U4BNL3_TURTR</name>
<dbReference type="Pfam" id="PF02535">
    <property type="entry name" value="Zip"/>
    <property type="match status" value="1"/>
</dbReference>
<feature type="chain" id="PRO_5044581340" evidence="8">
    <location>
        <begin position="26"/>
        <end position="833"/>
    </location>
</feature>
<dbReference type="GO" id="GO:0140410">
    <property type="term" value="F:monoatomic cation:bicarbonate symporter activity"/>
    <property type="evidence" value="ECO:0007669"/>
    <property type="project" value="TreeGrafter"/>
</dbReference>
<feature type="region of interest" description="Disordered" evidence="6">
    <location>
        <begin position="126"/>
        <end position="169"/>
    </location>
</feature>
<dbReference type="InterPro" id="IPR050799">
    <property type="entry name" value="ZIP_Transporter"/>
</dbReference>
<dbReference type="CTD" id="57181"/>
<dbReference type="GO" id="GO:0071578">
    <property type="term" value="P:zinc ion import across plasma membrane"/>
    <property type="evidence" value="ECO:0007669"/>
    <property type="project" value="TreeGrafter"/>
</dbReference>
<keyword evidence="9" id="KW-1185">Reference proteome</keyword>
<keyword evidence="3 7" id="KW-0812">Transmembrane</keyword>
<feature type="compositionally biased region" description="Basic and acidic residues" evidence="6">
    <location>
        <begin position="256"/>
        <end position="273"/>
    </location>
</feature>
<dbReference type="GO" id="GO:0030003">
    <property type="term" value="P:intracellular monoatomic cation homeostasis"/>
    <property type="evidence" value="ECO:0007669"/>
    <property type="project" value="TreeGrafter"/>
</dbReference>
<evidence type="ECO:0000313" key="10">
    <source>
        <dbReference type="RefSeq" id="XP_019794799.1"/>
    </source>
</evidence>
<keyword evidence="4 7" id="KW-1133">Transmembrane helix</keyword>
<evidence type="ECO:0000256" key="7">
    <source>
        <dbReference type="SAM" id="Phobius"/>
    </source>
</evidence>
<feature type="compositionally biased region" description="Basic residues" evidence="6">
    <location>
        <begin position="229"/>
        <end position="238"/>
    </location>
</feature>
<dbReference type="OrthoDB" id="200954at2759"/>
<dbReference type="InterPro" id="IPR003689">
    <property type="entry name" value="ZIP"/>
</dbReference>
<feature type="compositionally biased region" description="Basic and acidic residues" evidence="6">
    <location>
        <begin position="152"/>
        <end position="169"/>
    </location>
</feature>
<feature type="transmembrane region" description="Helical" evidence="7">
    <location>
        <begin position="440"/>
        <end position="462"/>
    </location>
</feature>
<evidence type="ECO:0000256" key="8">
    <source>
        <dbReference type="SAM" id="SignalP"/>
    </source>
</evidence>
<feature type="transmembrane region" description="Helical" evidence="7">
    <location>
        <begin position="803"/>
        <end position="823"/>
    </location>
</feature>
<reference evidence="10 11" key="1">
    <citation type="submission" date="2025-04" db="UniProtKB">
        <authorList>
            <consortium name="RefSeq"/>
        </authorList>
    </citation>
    <scope>IDENTIFICATION</scope>
    <source>
        <tissue evidence="10 11">Spleen</tissue>
    </source>
</reference>
<dbReference type="Proteomes" id="UP000245320">
    <property type="component" value="Chromosome 7"/>
</dbReference>
<feature type="transmembrane region" description="Helical" evidence="7">
    <location>
        <begin position="496"/>
        <end position="517"/>
    </location>
</feature>
<gene>
    <name evidence="10 11" type="primary">SLC39A10</name>
</gene>
<feature type="signal peptide" evidence="8">
    <location>
        <begin position="1"/>
        <end position="25"/>
    </location>
</feature>
<dbReference type="RefSeq" id="XP_019794799.1">
    <property type="nucleotide sequence ID" value="XM_019939240.2"/>
</dbReference>
<feature type="transmembrane region" description="Helical" evidence="7">
    <location>
        <begin position="406"/>
        <end position="433"/>
    </location>
</feature>
<feature type="compositionally biased region" description="Basic and acidic residues" evidence="6">
    <location>
        <begin position="202"/>
        <end position="214"/>
    </location>
</feature>
<evidence type="ECO:0000256" key="2">
    <source>
        <dbReference type="ARBA" id="ARBA00006939"/>
    </source>
</evidence>
<evidence type="ECO:0000313" key="11">
    <source>
        <dbReference type="RefSeq" id="XP_019794800.1"/>
    </source>
</evidence>
<dbReference type="GO" id="GO:0005385">
    <property type="term" value="F:zinc ion transmembrane transporter activity"/>
    <property type="evidence" value="ECO:0007669"/>
    <property type="project" value="TreeGrafter"/>
</dbReference>
<dbReference type="STRING" id="9739.ENSTTRP00000016470"/>
<dbReference type="RefSeq" id="XP_019794800.1">
    <property type="nucleotide sequence ID" value="XM_019939241.2"/>
</dbReference>
<dbReference type="GeneID" id="101315672"/>